<evidence type="ECO:0000313" key="5">
    <source>
        <dbReference type="Proteomes" id="UP000799441"/>
    </source>
</evidence>
<evidence type="ECO:0000259" key="2">
    <source>
        <dbReference type="Pfam" id="PF23074"/>
    </source>
</evidence>
<organism evidence="4 5">
    <name type="scientific">Polychaeton citri CBS 116435</name>
    <dbReference type="NCBI Taxonomy" id="1314669"/>
    <lineage>
        <taxon>Eukaryota</taxon>
        <taxon>Fungi</taxon>
        <taxon>Dikarya</taxon>
        <taxon>Ascomycota</taxon>
        <taxon>Pezizomycotina</taxon>
        <taxon>Dothideomycetes</taxon>
        <taxon>Dothideomycetidae</taxon>
        <taxon>Capnodiales</taxon>
        <taxon>Capnodiaceae</taxon>
        <taxon>Polychaeton</taxon>
    </lineage>
</organism>
<name>A0A9P4QDZ9_9PEZI</name>
<evidence type="ECO:0000259" key="3">
    <source>
        <dbReference type="Pfam" id="PF23076"/>
    </source>
</evidence>
<feature type="compositionally biased region" description="Low complexity" evidence="1">
    <location>
        <begin position="221"/>
        <end position="230"/>
    </location>
</feature>
<feature type="domain" description="PH" evidence="2">
    <location>
        <begin position="286"/>
        <end position="394"/>
    </location>
</feature>
<keyword evidence="5" id="KW-1185">Reference proteome</keyword>
<dbReference type="OrthoDB" id="5345571at2759"/>
<dbReference type="Proteomes" id="UP000799441">
    <property type="component" value="Unassembled WGS sequence"/>
</dbReference>
<feature type="compositionally biased region" description="Pro residues" evidence="1">
    <location>
        <begin position="207"/>
        <end position="220"/>
    </location>
</feature>
<feature type="domain" description="PH" evidence="3">
    <location>
        <begin position="410"/>
        <end position="520"/>
    </location>
</feature>
<evidence type="ECO:0000256" key="1">
    <source>
        <dbReference type="SAM" id="MobiDB-lite"/>
    </source>
</evidence>
<evidence type="ECO:0000313" key="4">
    <source>
        <dbReference type="EMBL" id="KAF2723161.1"/>
    </source>
</evidence>
<reference evidence="4" key="1">
    <citation type="journal article" date="2020" name="Stud. Mycol.">
        <title>101 Dothideomycetes genomes: a test case for predicting lifestyles and emergence of pathogens.</title>
        <authorList>
            <person name="Haridas S."/>
            <person name="Albert R."/>
            <person name="Binder M."/>
            <person name="Bloem J."/>
            <person name="Labutti K."/>
            <person name="Salamov A."/>
            <person name="Andreopoulos B."/>
            <person name="Baker S."/>
            <person name="Barry K."/>
            <person name="Bills G."/>
            <person name="Bluhm B."/>
            <person name="Cannon C."/>
            <person name="Castanera R."/>
            <person name="Culley D."/>
            <person name="Daum C."/>
            <person name="Ezra D."/>
            <person name="Gonzalez J."/>
            <person name="Henrissat B."/>
            <person name="Kuo A."/>
            <person name="Liang C."/>
            <person name="Lipzen A."/>
            <person name="Lutzoni F."/>
            <person name="Magnuson J."/>
            <person name="Mondo S."/>
            <person name="Nolan M."/>
            <person name="Ohm R."/>
            <person name="Pangilinan J."/>
            <person name="Park H.-J."/>
            <person name="Ramirez L."/>
            <person name="Alfaro M."/>
            <person name="Sun H."/>
            <person name="Tritt A."/>
            <person name="Yoshinaga Y."/>
            <person name="Zwiers L.-H."/>
            <person name="Turgeon B."/>
            <person name="Goodwin S."/>
            <person name="Spatafora J."/>
            <person name="Crous P."/>
            <person name="Grigoriev I."/>
        </authorList>
    </citation>
    <scope>NUCLEOTIDE SEQUENCE</scope>
    <source>
        <strain evidence="4">CBS 116435</strain>
    </source>
</reference>
<accession>A0A9P4QDZ9</accession>
<protein>
    <submittedName>
        <fullName evidence="4">Uncharacterized protein</fullName>
    </submittedName>
</protein>
<feature type="compositionally biased region" description="Low complexity" evidence="1">
    <location>
        <begin position="190"/>
        <end position="200"/>
    </location>
</feature>
<dbReference type="EMBL" id="MU003778">
    <property type="protein sequence ID" value="KAF2723161.1"/>
    <property type="molecule type" value="Genomic_DNA"/>
</dbReference>
<feature type="region of interest" description="Disordered" evidence="1">
    <location>
        <begin position="161"/>
        <end position="236"/>
    </location>
</feature>
<dbReference type="Pfam" id="PF23074">
    <property type="entry name" value="PH_FT_N"/>
    <property type="match status" value="1"/>
</dbReference>
<dbReference type="InterPro" id="IPR057082">
    <property type="entry name" value="PH_C"/>
</dbReference>
<dbReference type="InterPro" id="IPR057081">
    <property type="entry name" value="PH_N"/>
</dbReference>
<proteinExistence type="predicted"/>
<sequence length="527" mass="60320">MASLMLIQLAQKSEDAASGLVIFKDNLSHESAPRVTAVIGDLFAISAVLREIDNARRDARLASRLHRIRDDLRLAHATINHTIEDILAAFPQASRDTYQQVWDELTLRMLQEELVQLPDRLAWYRKFLRECYVSLTDRAPETLVSARKRLAALLEQQTAAQTRRRPLLLGNAGSTMPRPRAQRHPSSFRLDPPLSPTSSSDHWENQRPPPLAPEPPPPVSPTFTTDSSPSLMSSQTSYTTDLLTTPVVHWAEEVFDGSYPQTAFRDSHQRDEPSKCYGNINPPALSMLSVDGFVRILELPFDRETVWVRLYWRPQDGRSRILFMARDDLHRDVLYCVPLTNLKVIRDKSCLQLCRASRDDRYILWAKLNFALYEKMALFYSTFVAVKHQDKVEIENHRLLDHFELREEIEYAGQICDGQLLHALRLFRDRGSGVIRLEASALRGPMRDVPLWTAFVTKYVGDPDHFQDEGGGRVHAAALRPPPYYFNPEYAMAKDRFGAYILNFTSATDARGFMNVWRSVCNRANRS</sequence>
<comment type="caution">
    <text evidence="4">The sequence shown here is derived from an EMBL/GenBank/DDBJ whole genome shotgun (WGS) entry which is preliminary data.</text>
</comment>
<dbReference type="AlphaFoldDB" id="A0A9P4QDZ9"/>
<gene>
    <name evidence="4" type="ORF">K431DRAFT_302085</name>
</gene>
<dbReference type="Pfam" id="PF23076">
    <property type="entry name" value="PH_FT_C"/>
    <property type="match status" value="1"/>
</dbReference>